<organism evidence="8 9">
    <name type="scientific">Biomphalaria pfeifferi</name>
    <name type="common">Bloodfluke planorb</name>
    <name type="synonym">Freshwater snail</name>
    <dbReference type="NCBI Taxonomy" id="112525"/>
    <lineage>
        <taxon>Eukaryota</taxon>
        <taxon>Metazoa</taxon>
        <taxon>Spiralia</taxon>
        <taxon>Lophotrochozoa</taxon>
        <taxon>Mollusca</taxon>
        <taxon>Gastropoda</taxon>
        <taxon>Heterobranchia</taxon>
        <taxon>Euthyneura</taxon>
        <taxon>Panpulmonata</taxon>
        <taxon>Hygrophila</taxon>
        <taxon>Lymnaeoidea</taxon>
        <taxon>Planorbidae</taxon>
        <taxon>Biomphalaria</taxon>
    </lineage>
</organism>
<sequence length="442" mass="50057">MKPVILNCKSSKWTQCVTHHLTNALPLAKAILTIFLIAVVGLLLMLLYYFYKRGIVCSVIDQSNEEPEAAKNTTQIIKQLLSLWKSLVSIFTASNSAIKPLDVDMEILCRNSYVTIHSISTILLTHLTQDMCTALETSKTYFMESFKKISSEKVTATVFYGFLIISLCSVSIFALMKSLKKYMGSHKQNTNLCSSYIDDGLNHNSLSSFVNDKSSFNTKDGSHLNTLSLSSCSDDNELVGGNVSSVANDTASFHKKSSRLLPRWLLHWFLKIVICAFSLSIMWEFVRLYQSKVAERAAAIVKGIPADCDPHSMSVYQSLKEFLRRHFSWAHGADACNDYYYALLVDPLWDVSPLMVISSVLSQGLLYPLELTCSSFGRGVRFFFQEIPSQWQLVILFIGLFMSLLTLLMLCRYRVHVPLLFKLEPVTPPRNISLARRKKKRW</sequence>
<dbReference type="GO" id="GO:0016020">
    <property type="term" value="C:membrane"/>
    <property type="evidence" value="ECO:0007669"/>
    <property type="project" value="UniProtKB-SubCell"/>
</dbReference>
<accession>A0AAD8BKP9</accession>
<feature type="transmembrane region" description="Helical" evidence="7">
    <location>
        <begin position="158"/>
        <end position="176"/>
    </location>
</feature>
<proteinExistence type="inferred from homology"/>
<keyword evidence="5 7" id="KW-1133">Transmembrane helix</keyword>
<evidence type="ECO:0000313" key="9">
    <source>
        <dbReference type="Proteomes" id="UP001233172"/>
    </source>
</evidence>
<evidence type="ECO:0000313" key="8">
    <source>
        <dbReference type="EMBL" id="KAK0055509.1"/>
    </source>
</evidence>
<keyword evidence="6 7" id="KW-0472">Membrane</keyword>
<dbReference type="Pfam" id="PF05934">
    <property type="entry name" value="MCLC"/>
    <property type="match status" value="1"/>
</dbReference>
<dbReference type="PANTHER" id="PTHR34093:SF1">
    <property type="entry name" value="CHLORIDE CHANNEL CLIC-LIKE PROTEIN 1"/>
    <property type="match status" value="1"/>
</dbReference>
<dbReference type="AlphaFoldDB" id="A0AAD8BKP9"/>
<feature type="transmembrane region" description="Helical" evidence="7">
    <location>
        <begin position="30"/>
        <end position="51"/>
    </location>
</feature>
<evidence type="ECO:0000256" key="5">
    <source>
        <dbReference type="ARBA" id="ARBA00022989"/>
    </source>
</evidence>
<name>A0AAD8BKP9_BIOPF</name>
<evidence type="ECO:0000256" key="7">
    <source>
        <dbReference type="SAM" id="Phobius"/>
    </source>
</evidence>
<feature type="transmembrane region" description="Helical" evidence="7">
    <location>
        <begin position="391"/>
        <end position="411"/>
    </location>
</feature>
<evidence type="ECO:0000256" key="6">
    <source>
        <dbReference type="ARBA" id="ARBA00023136"/>
    </source>
</evidence>
<evidence type="ECO:0000256" key="4">
    <source>
        <dbReference type="ARBA" id="ARBA00022692"/>
    </source>
</evidence>
<comment type="subcellular location">
    <subcellularLocation>
        <location evidence="1">Membrane</location>
        <topology evidence="1">Multi-pass membrane protein</topology>
    </subcellularLocation>
</comment>
<feature type="transmembrane region" description="Helical" evidence="7">
    <location>
        <begin position="264"/>
        <end position="283"/>
    </location>
</feature>
<dbReference type="PANTHER" id="PTHR34093">
    <property type="entry name" value="CHLORIDE CHANNEL CLIC-LIKE PROTEIN 1"/>
    <property type="match status" value="1"/>
</dbReference>
<reference evidence="8" key="2">
    <citation type="submission" date="2023-04" db="EMBL/GenBank/DDBJ databases">
        <authorList>
            <person name="Bu L."/>
            <person name="Lu L."/>
            <person name="Laidemitt M.R."/>
            <person name="Zhang S.M."/>
            <person name="Mutuku M."/>
            <person name="Mkoji G."/>
            <person name="Steinauer M."/>
            <person name="Loker E.S."/>
        </authorList>
    </citation>
    <scope>NUCLEOTIDE SEQUENCE</scope>
    <source>
        <strain evidence="8">KasaAsao</strain>
        <tissue evidence="8">Whole Snail</tissue>
    </source>
</reference>
<keyword evidence="4 7" id="KW-0812">Transmembrane</keyword>
<dbReference type="EMBL" id="JASAOG010000069">
    <property type="protein sequence ID" value="KAK0055509.1"/>
    <property type="molecule type" value="Genomic_DNA"/>
</dbReference>
<dbReference type="GO" id="GO:0005783">
    <property type="term" value="C:endoplasmic reticulum"/>
    <property type="evidence" value="ECO:0007669"/>
    <property type="project" value="TreeGrafter"/>
</dbReference>
<evidence type="ECO:0000256" key="2">
    <source>
        <dbReference type="ARBA" id="ARBA00005944"/>
    </source>
</evidence>
<dbReference type="InterPro" id="IPR009231">
    <property type="entry name" value="Chloride_chnl_CLIC-like"/>
</dbReference>
<evidence type="ECO:0000256" key="1">
    <source>
        <dbReference type="ARBA" id="ARBA00004141"/>
    </source>
</evidence>
<dbReference type="Proteomes" id="UP001233172">
    <property type="component" value="Unassembled WGS sequence"/>
</dbReference>
<comment type="similarity">
    <text evidence="2">Belongs to the chloride channel MCLC family.</text>
</comment>
<reference evidence="8" key="1">
    <citation type="journal article" date="2023" name="PLoS Negl. Trop. Dis.">
        <title>A genome sequence for Biomphalaria pfeifferi, the major vector snail for the human-infecting parasite Schistosoma mansoni.</title>
        <authorList>
            <person name="Bu L."/>
            <person name="Lu L."/>
            <person name="Laidemitt M.R."/>
            <person name="Zhang S.M."/>
            <person name="Mutuku M."/>
            <person name="Mkoji G."/>
            <person name="Steinauer M."/>
            <person name="Loker E.S."/>
        </authorList>
    </citation>
    <scope>NUCLEOTIDE SEQUENCE</scope>
    <source>
        <strain evidence="8">KasaAsao</strain>
    </source>
</reference>
<gene>
    <name evidence="8" type="ORF">Bpfe_015020</name>
</gene>
<comment type="caution">
    <text evidence="8">The sequence shown here is derived from an EMBL/GenBank/DDBJ whole genome shotgun (WGS) entry which is preliminary data.</text>
</comment>
<evidence type="ECO:0000256" key="3">
    <source>
        <dbReference type="ARBA" id="ARBA00015571"/>
    </source>
</evidence>
<protein>
    <recommendedName>
        <fullName evidence="3">Chloride channel CLIC-like protein 1</fullName>
    </recommendedName>
</protein>
<keyword evidence="9" id="KW-1185">Reference proteome</keyword>
<dbReference type="GO" id="GO:0005254">
    <property type="term" value="F:chloride channel activity"/>
    <property type="evidence" value="ECO:0007669"/>
    <property type="project" value="TreeGrafter"/>
</dbReference>